<accession>A0ABZ2LTT1</accession>
<dbReference type="SUPFAM" id="SSF53474">
    <property type="entry name" value="alpha/beta-Hydrolases"/>
    <property type="match status" value="1"/>
</dbReference>
<feature type="region of interest" description="Disordered" evidence="1">
    <location>
        <begin position="321"/>
        <end position="341"/>
    </location>
</feature>
<feature type="compositionally biased region" description="Low complexity" evidence="1">
    <location>
        <begin position="322"/>
        <end position="341"/>
    </location>
</feature>
<evidence type="ECO:0000313" key="3">
    <source>
        <dbReference type="Proteomes" id="UP001370348"/>
    </source>
</evidence>
<gene>
    <name evidence="2" type="ORF">LZC94_41625</name>
</gene>
<dbReference type="RefSeq" id="WP_394823934.1">
    <property type="nucleotide sequence ID" value="NZ_CP089984.1"/>
</dbReference>
<dbReference type="Gene3D" id="3.40.50.1820">
    <property type="entry name" value="alpha/beta hydrolase"/>
    <property type="match status" value="2"/>
</dbReference>
<organism evidence="2 3">
    <name type="scientific">Pendulispora albinea</name>
    <dbReference type="NCBI Taxonomy" id="2741071"/>
    <lineage>
        <taxon>Bacteria</taxon>
        <taxon>Pseudomonadati</taxon>
        <taxon>Myxococcota</taxon>
        <taxon>Myxococcia</taxon>
        <taxon>Myxococcales</taxon>
        <taxon>Sorangiineae</taxon>
        <taxon>Pendulisporaceae</taxon>
        <taxon>Pendulispora</taxon>
    </lineage>
</organism>
<name>A0ABZ2LTT1_9BACT</name>
<dbReference type="EMBL" id="CP089984">
    <property type="protein sequence ID" value="WXB14314.1"/>
    <property type="molecule type" value="Genomic_DNA"/>
</dbReference>
<dbReference type="Proteomes" id="UP001370348">
    <property type="component" value="Chromosome"/>
</dbReference>
<evidence type="ECO:0000256" key="1">
    <source>
        <dbReference type="SAM" id="MobiDB-lite"/>
    </source>
</evidence>
<dbReference type="PANTHER" id="PTHR42972:SF8">
    <property type="entry name" value="POLYHYDROXYBUTYRATE DEPOLYMERASE"/>
    <property type="match status" value="1"/>
</dbReference>
<protein>
    <submittedName>
        <fullName evidence="2">Uncharacterized protein</fullName>
    </submittedName>
</protein>
<evidence type="ECO:0000313" key="2">
    <source>
        <dbReference type="EMBL" id="WXB14314.1"/>
    </source>
</evidence>
<sequence>MSAEVGGLPVLNMEPTGGSVSGLSSGAFMAVQFHVAYSSILRGAAAFAGGPYDCAEGSLSTALGACMSGSPSPPDPARAIAATERFARAGAIDDPAHLAAQRVFLFGGANDTTVVPSVMDALESYYRHWITSGGVRYENRRPGTAHTMPTTDYGGNCSTTADPWIGKCNYDGAGTALTQIYGTLAPRAATVSGRFVSIAQGTFLPNPTSHSIANTGYAYIPKSCDDGTRCRVHVAFHGCKQYATGTVGDQFYKHAGYNEWADTNRIVVLYPQTIPTSGTNPNGCWDWWGYDSPDYAKRAGPQMAMVRRMIDALSGGAGDAGAGDAAAGDSGRDAGSPDSGSGACSVANNYEHVIAGRAYVAWGFAFAKGSNQNMGLFSVGVVTSLRQVSPGYYVIGTCP</sequence>
<keyword evidence="3" id="KW-1185">Reference proteome</keyword>
<proteinExistence type="predicted"/>
<reference evidence="2 3" key="1">
    <citation type="submission" date="2021-12" db="EMBL/GenBank/DDBJ databases">
        <title>Discovery of the Pendulisporaceae a myxobacterial family with distinct sporulation behavior and unique specialized metabolism.</title>
        <authorList>
            <person name="Garcia R."/>
            <person name="Popoff A."/>
            <person name="Bader C.D."/>
            <person name="Loehr J."/>
            <person name="Walesch S."/>
            <person name="Walt C."/>
            <person name="Boldt J."/>
            <person name="Bunk B."/>
            <person name="Haeckl F.J.F.P.J."/>
            <person name="Gunesch A.P."/>
            <person name="Birkelbach J."/>
            <person name="Nuebel U."/>
            <person name="Pietschmann T."/>
            <person name="Bach T."/>
            <person name="Mueller R."/>
        </authorList>
    </citation>
    <scope>NUCLEOTIDE SEQUENCE [LARGE SCALE GENOMIC DNA]</scope>
    <source>
        <strain evidence="2 3">MSr11954</strain>
    </source>
</reference>
<dbReference type="InterPro" id="IPR029058">
    <property type="entry name" value="AB_hydrolase_fold"/>
</dbReference>
<dbReference type="PANTHER" id="PTHR42972">
    <property type="entry name" value="TOL-PAL SYSTEM PROTEIN TOLB"/>
    <property type="match status" value="1"/>
</dbReference>